<dbReference type="EMBL" id="LAZR01034137">
    <property type="protein sequence ID" value="KKL46155.1"/>
    <property type="molecule type" value="Genomic_DNA"/>
</dbReference>
<organism evidence="1">
    <name type="scientific">marine sediment metagenome</name>
    <dbReference type="NCBI Taxonomy" id="412755"/>
    <lineage>
        <taxon>unclassified sequences</taxon>
        <taxon>metagenomes</taxon>
        <taxon>ecological metagenomes</taxon>
    </lineage>
</organism>
<reference evidence="1" key="1">
    <citation type="journal article" date="2015" name="Nature">
        <title>Complex archaea that bridge the gap between prokaryotes and eukaryotes.</title>
        <authorList>
            <person name="Spang A."/>
            <person name="Saw J.H."/>
            <person name="Jorgensen S.L."/>
            <person name="Zaremba-Niedzwiedzka K."/>
            <person name="Martijn J."/>
            <person name="Lind A.E."/>
            <person name="van Eijk R."/>
            <person name="Schleper C."/>
            <person name="Guy L."/>
            <person name="Ettema T.J."/>
        </authorList>
    </citation>
    <scope>NUCLEOTIDE SEQUENCE</scope>
</reference>
<gene>
    <name evidence="1" type="ORF">LCGC14_2348380</name>
</gene>
<accession>A0A0F9EMJ5</accession>
<protein>
    <submittedName>
        <fullName evidence="1">Uncharacterized protein</fullName>
    </submittedName>
</protein>
<proteinExistence type="predicted"/>
<comment type="caution">
    <text evidence="1">The sequence shown here is derived from an EMBL/GenBank/DDBJ whole genome shotgun (WGS) entry which is preliminary data.</text>
</comment>
<feature type="non-terminal residue" evidence="1">
    <location>
        <position position="255"/>
    </location>
</feature>
<dbReference type="AlphaFoldDB" id="A0A0F9EMJ5"/>
<sequence length="255" mass="26571">MSITVTIGANGRIRDCLFDDEDHGTKASDLTLGDSAEFIDSQWIAGNASSTITLGASAIVDGSSLEIDNNLVMSGARSVIRGSRVTFAAGGDADLSGEGAQIVDTQVFTYQTSGTEAILLSGNNTKVDVLARIGTTQTTDIYDVVRVTGDHAQIDLSLVTEGARKWRFAVTIDAGALGTRLDRIAVDDVGILSDGVVNDSGSDTIRTDNAFFNGTFLETFSAAVTEAAGTVTMSLEKSGGGQLTMVFSDGHTQLD</sequence>
<name>A0A0F9EMJ5_9ZZZZ</name>
<evidence type="ECO:0000313" key="1">
    <source>
        <dbReference type="EMBL" id="KKL46155.1"/>
    </source>
</evidence>